<dbReference type="Proteomes" id="UP000827092">
    <property type="component" value="Unassembled WGS sequence"/>
</dbReference>
<accession>A0AAV6V3K3</accession>
<dbReference type="AlphaFoldDB" id="A0AAV6V3K3"/>
<protein>
    <submittedName>
        <fullName evidence="1">Uncharacterized protein</fullName>
    </submittedName>
</protein>
<reference evidence="1 2" key="1">
    <citation type="journal article" date="2022" name="Nat. Ecol. Evol.">
        <title>A masculinizing supergene underlies an exaggerated male reproductive morph in a spider.</title>
        <authorList>
            <person name="Hendrickx F."/>
            <person name="De Corte Z."/>
            <person name="Sonet G."/>
            <person name="Van Belleghem S.M."/>
            <person name="Kostlbacher S."/>
            <person name="Vangestel C."/>
        </authorList>
    </citation>
    <scope>NUCLEOTIDE SEQUENCE [LARGE SCALE GENOMIC DNA]</scope>
    <source>
        <strain evidence="1">W744_W776</strain>
    </source>
</reference>
<gene>
    <name evidence="1" type="ORF">JTE90_028333</name>
</gene>
<name>A0AAV6V3K3_9ARAC</name>
<organism evidence="1 2">
    <name type="scientific">Oedothorax gibbosus</name>
    <dbReference type="NCBI Taxonomy" id="931172"/>
    <lineage>
        <taxon>Eukaryota</taxon>
        <taxon>Metazoa</taxon>
        <taxon>Ecdysozoa</taxon>
        <taxon>Arthropoda</taxon>
        <taxon>Chelicerata</taxon>
        <taxon>Arachnida</taxon>
        <taxon>Araneae</taxon>
        <taxon>Araneomorphae</taxon>
        <taxon>Entelegynae</taxon>
        <taxon>Araneoidea</taxon>
        <taxon>Linyphiidae</taxon>
        <taxon>Erigoninae</taxon>
        <taxon>Oedothorax</taxon>
    </lineage>
</organism>
<evidence type="ECO:0000313" key="2">
    <source>
        <dbReference type="Proteomes" id="UP000827092"/>
    </source>
</evidence>
<keyword evidence="2" id="KW-1185">Reference proteome</keyword>
<comment type="caution">
    <text evidence="1">The sequence shown here is derived from an EMBL/GenBank/DDBJ whole genome shotgun (WGS) entry which is preliminary data.</text>
</comment>
<sequence>MYFTHLHTQQSHHNCVWKGPLQLHDALNSTLKPFQKQQQPLHTHTMQQDFNEKDPLLYTRAVKKRDQAAQTTPRVLRHHVGLFAYTRAGEVGSRATVHSQHESILKTGDCNKLGKKVLVFYLW</sequence>
<dbReference type="EMBL" id="JAFNEN010000173">
    <property type="protein sequence ID" value="KAG8190836.1"/>
    <property type="molecule type" value="Genomic_DNA"/>
</dbReference>
<proteinExistence type="predicted"/>
<evidence type="ECO:0000313" key="1">
    <source>
        <dbReference type="EMBL" id="KAG8190836.1"/>
    </source>
</evidence>